<dbReference type="Proteomes" id="UP001058074">
    <property type="component" value="Unassembled WGS sequence"/>
</dbReference>
<evidence type="ECO:0000313" key="1">
    <source>
        <dbReference type="EMBL" id="GKX65427.1"/>
    </source>
</evidence>
<proteinExistence type="predicted"/>
<keyword evidence="1" id="KW-0808">Transferase</keyword>
<keyword evidence="2" id="KW-1185">Reference proteome</keyword>
<keyword evidence="1" id="KW-0418">Kinase</keyword>
<gene>
    <name evidence="1" type="primary">aroK</name>
    <name evidence="1" type="ORF">rsdtw13_06850</name>
</gene>
<reference evidence="1" key="1">
    <citation type="journal article" date="2025" name="Int. J. Syst. Evol. Microbiol.">
        <title>Inconstantimicrobium mannanitabidum sp. nov., a novel member of the family Clostridiaceae isolated from anoxic soil under the treatment of reductive soil disinfestation.</title>
        <authorList>
            <person name="Ueki A."/>
            <person name="Tonouchi A."/>
            <person name="Honma S."/>
            <person name="Kaku N."/>
            <person name="Ueki K."/>
        </authorList>
    </citation>
    <scope>NUCLEOTIDE SEQUENCE</scope>
    <source>
        <strain evidence="1">TW13</strain>
    </source>
</reference>
<protein>
    <submittedName>
        <fullName evidence="1">Shikimate kinase</fullName>
    </submittedName>
</protein>
<organism evidence="1 2">
    <name type="scientific">Inconstantimicrobium mannanitabidum</name>
    <dbReference type="NCBI Taxonomy" id="1604901"/>
    <lineage>
        <taxon>Bacteria</taxon>
        <taxon>Bacillati</taxon>
        <taxon>Bacillota</taxon>
        <taxon>Clostridia</taxon>
        <taxon>Eubacteriales</taxon>
        <taxon>Clostridiaceae</taxon>
        <taxon>Inconstantimicrobium</taxon>
    </lineage>
</organism>
<sequence>MNIVLIGMMGAGKTTLGKKIASLKNMDFIDVDEYIVEKSEMSINDMFKFGEDFFREKETEAIKELSCKDNTVISCGGGVVKRKINSEILKQYGMIIYIDRPVECILKDINAEERPLLKDGSDKLYQLYNERKELYEKCCDYRVINDEDEESCIIKILDIMKIENEG</sequence>
<comment type="caution">
    <text evidence="1">The sequence shown here is derived from an EMBL/GenBank/DDBJ whole genome shotgun (WGS) entry which is preliminary data.</text>
</comment>
<accession>A0ACB5R8G0</accession>
<name>A0ACB5R8G0_9CLOT</name>
<evidence type="ECO:0000313" key="2">
    <source>
        <dbReference type="Proteomes" id="UP001058074"/>
    </source>
</evidence>
<dbReference type="EMBL" id="BROD01000001">
    <property type="protein sequence ID" value="GKX65427.1"/>
    <property type="molecule type" value="Genomic_DNA"/>
</dbReference>